<dbReference type="EMBL" id="JAWQEG010005690">
    <property type="protein sequence ID" value="KAK3857111.1"/>
    <property type="molecule type" value="Genomic_DNA"/>
</dbReference>
<dbReference type="InterPro" id="IPR046450">
    <property type="entry name" value="PA_dom_sf"/>
</dbReference>
<accession>A0AAE1EPG1</accession>
<evidence type="ECO:0000313" key="2">
    <source>
        <dbReference type="EMBL" id="KAK3857111.1"/>
    </source>
</evidence>
<organism evidence="2 4">
    <name type="scientific">Petrolisthes cinctipes</name>
    <name type="common">Flat porcelain crab</name>
    <dbReference type="NCBI Taxonomy" id="88211"/>
    <lineage>
        <taxon>Eukaryota</taxon>
        <taxon>Metazoa</taxon>
        <taxon>Ecdysozoa</taxon>
        <taxon>Arthropoda</taxon>
        <taxon>Crustacea</taxon>
        <taxon>Multicrustacea</taxon>
        <taxon>Malacostraca</taxon>
        <taxon>Eumalacostraca</taxon>
        <taxon>Eucarida</taxon>
        <taxon>Decapoda</taxon>
        <taxon>Pleocyemata</taxon>
        <taxon>Anomura</taxon>
        <taxon>Galatheoidea</taxon>
        <taxon>Porcellanidae</taxon>
        <taxon>Petrolisthes</taxon>
    </lineage>
</organism>
<feature type="chain" id="PRO_5042442778" description="PA domain-containing protein" evidence="1">
    <location>
        <begin position="18"/>
        <end position="152"/>
    </location>
</feature>
<dbReference type="EMBL" id="JAWQEG010001869">
    <property type="protein sequence ID" value="KAK3876130.1"/>
    <property type="molecule type" value="Genomic_DNA"/>
</dbReference>
<evidence type="ECO:0000256" key="1">
    <source>
        <dbReference type="SAM" id="SignalP"/>
    </source>
</evidence>
<gene>
    <name evidence="3" type="ORF">Pcinc_019057</name>
    <name evidence="2" type="ORF">Pcinc_036620</name>
</gene>
<dbReference type="Gene3D" id="3.50.30.30">
    <property type="match status" value="1"/>
</dbReference>
<dbReference type="AlphaFoldDB" id="A0AAE1EPG1"/>
<sequence length="152" mass="16801">MKVWVVVWVWAAGLAAAVTSDWAYDGTTFTLAHLNITYNDLENDKTVTIYQIGRYANGGVKAASGLLQLGRSTKGYSIKRVPFGCTLPWDLNIPEEPWVALVARGQCADKEKIMNAMALNASAIVFYTRDTRAHLKQLGLKALEGEYDTVFL</sequence>
<evidence type="ECO:0000313" key="3">
    <source>
        <dbReference type="EMBL" id="KAK3876130.1"/>
    </source>
</evidence>
<proteinExistence type="predicted"/>
<protein>
    <recommendedName>
        <fullName evidence="5">PA domain-containing protein</fullName>
    </recommendedName>
</protein>
<comment type="caution">
    <text evidence="2">The sequence shown here is derived from an EMBL/GenBank/DDBJ whole genome shotgun (WGS) entry which is preliminary data.</text>
</comment>
<evidence type="ECO:0000313" key="4">
    <source>
        <dbReference type="Proteomes" id="UP001286313"/>
    </source>
</evidence>
<dbReference type="Proteomes" id="UP001286313">
    <property type="component" value="Unassembled WGS sequence"/>
</dbReference>
<name>A0AAE1EPG1_PETCI</name>
<dbReference type="SUPFAM" id="SSF52025">
    <property type="entry name" value="PA domain"/>
    <property type="match status" value="1"/>
</dbReference>
<keyword evidence="1" id="KW-0732">Signal</keyword>
<keyword evidence="4" id="KW-1185">Reference proteome</keyword>
<feature type="signal peptide" evidence="1">
    <location>
        <begin position="1"/>
        <end position="17"/>
    </location>
</feature>
<evidence type="ECO:0008006" key="5">
    <source>
        <dbReference type="Google" id="ProtNLM"/>
    </source>
</evidence>
<reference evidence="2" key="1">
    <citation type="submission" date="2023-10" db="EMBL/GenBank/DDBJ databases">
        <title>Genome assemblies of two species of porcelain crab, Petrolisthes cinctipes and Petrolisthes manimaculis (Anomura: Porcellanidae).</title>
        <authorList>
            <person name="Angst P."/>
        </authorList>
    </citation>
    <scope>NUCLEOTIDE SEQUENCE</scope>
    <source>
        <strain evidence="2">PB745_01</strain>
        <tissue evidence="2">Gill</tissue>
    </source>
</reference>